<dbReference type="Proteomes" id="UP000664534">
    <property type="component" value="Unassembled WGS sequence"/>
</dbReference>
<feature type="domain" description="Chitin-binding type-1" evidence="6">
    <location>
        <begin position="159"/>
        <end position="212"/>
    </location>
</feature>
<feature type="disulfide bond" evidence="4">
    <location>
        <begin position="178"/>
        <end position="192"/>
    </location>
</feature>
<comment type="similarity">
    <text evidence="1">Belongs to the glycosyl hydrolase 18 family. Chitinase class V subfamily.</text>
</comment>
<dbReference type="InterPro" id="IPR050314">
    <property type="entry name" value="Glycosyl_Hydrlase_18"/>
</dbReference>
<reference evidence="8" key="1">
    <citation type="submission" date="2021-03" db="EMBL/GenBank/DDBJ databases">
        <authorList>
            <person name="Tagirdzhanova G."/>
        </authorList>
    </citation>
    <scope>NUCLEOTIDE SEQUENCE</scope>
</reference>
<evidence type="ECO:0000256" key="4">
    <source>
        <dbReference type="PROSITE-ProRule" id="PRU00261"/>
    </source>
</evidence>
<evidence type="ECO:0000313" key="8">
    <source>
        <dbReference type="EMBL" id="CAF9917171.1"/>
    </source>
</evidence>
<feature type="region of interest" description="Disordered" evidence="5">
    <location>
        <begin position="905"/>
        <end position="953"/>
    </location>
</feature>
<dbReference type="GO" id="GO:0008061">
    <property type="term" value="F:chitin binding"/>
    <property type="evidence" value="ECO:0007669"/>
    <property type="project" value="UniProtKB-UniRule"/>
</dbReference>
<feature type="region of interest" description="Disordered" evidence="5">
    <location>
        <begin position="1030"/>
        <end position="1051"/>
    </location>
</feature>
<feature type="disulfide bond" evidence="4">
    <location>
        <begin position="128"/>
        <end position="140"/>
    </location>
</feature>
<keyword evidence="9" id="KW-1185">Reference proteome</keyword>
<feature type="disulfide bond" evidence="4">
    <location>
        <begin position="133"/>
        <end position="147"/>
    </location>
</feature>
<dbReference type="SUPFAM" id="SSF57016">
    <property type="entry name" value="Plant lectins/antimicrobial peptides"/>
    <property type="match status" value="3"/>
</dbReference>
<dbReference type="SMART" id="SM00636">
    <property type="entry name" value="Glyco_18"/>
    <property type="match status" value="1"/>
</dbReference>
<feature type="compositionally biased region" description="Pro residues" evidence="5">
    <location>
        <begin position="840"/>
        <end position="853"/>
    </location>
</feature>
<evidence type="ECO:0000259" key="6">
    <source>
        <dbReference type="PROSITE" id="PS50941"/>
    </source>
</evidence>
<dbReference type="Pfam" id="PF00187">
    <property type="entry name" value="Chitin_bind_1"/>
    <property type="match status" value="1"/>
</dbReference>
<dbReference type="GO" id="GO:0005975">
    <property type="term" value="P:carbohydrate metabolic process"/>
    <property type="evidence" value="ECO:0007669"/>
    <property type="project" value="InterPro"/>
</dbReference>
<dbReference type="EC" id="3.2.1.14" evidence="2"/>
<dbReference type="PANTHER" id="PTHR11177:SF333">
    <property type="entry name" value="CHITINASE"/>
    <property type="match status" value="1"/>
</dbReference>
<evidence type="ECO:0000256" key="5">
    <source>
        <dbReference type="SAM" id="MobiDB-lite"/>
    </source>
</evidence>
<dbReference type="InterPro" id="IPR018371">
    <property type="entry name" value="Chitin-binding_1_CS"/>
</dbReference>
<dbReference type="Gene3D" id="3.20.20.80">
    <property type="entry name" value="Glycosidases"/>
    <property type="match status" value="1"/>
</dbReference>
<dbReference type="PROSITE" id="PS51910">
    <property type="entry name" value="GH18_2"/>
    <property type="match status" value="1"/>
</dbReference>
<dbReference type="Gene3D" id="3.10.50.10">
    <property type="match status" value="1"/>
</dbReference>
<dbReference type="OrthoDB" id="73875at2759"/>
<dbReference type="EMBL" id="CAJPDT010000018">
    <property type="protein sequence ID" value="CAF9917171.1"/>
    <property type="molecule type" value="Genomic_DNA"/>
</dbReference>
<dbReference type="Gene3D" id="3.30.60.10">
    <property type="entry name" value="Endochitinase-like"/>
    <property type="match status" value="3"/>
</dbReference>
<dbReference type="InterPro" id="IPR001002">
    <property type="entry name" value="Chitin-bd_1"/>
</dbReference>
<evidence type="ECO:0000256" key="1">
    <source>
        <dbReference type="ARBA" id="ARBA00008682"/>
    </source>
</evidence>
<dbReference type="Pfam" id="PF00704">
    <property type="entry name" value="Glyco_hydro_18"/>
    <property type="match status" value="1"/>
</dbReference>
<feature type="disulfide bond" evidence="4">
    <location>
        <begin position="152"/>
        <end position="156"/>
    </location>
</feature>
<dbReference type="SUPFAM" id="SSF54556">
    <property type="entry name" value="Chitinase insertion domain"/>
    <property type="match status" value="1"/>
</dbReference>
<dbReference type="InterPro" id="IPR017853">
    <property type="entry name" value="GH"/>
</dbReference>
<organism evidence="8 9">
    <name type="scientific">Imshaugia aleurites</name>
    <dbReference type="NCBI Taxonomy" id="172621"/>
    <lineage>
        <taxon>Eukaryota</taxon>
        <taxon>Fungi</taxon>
        <taxon>Dikarya</taxon>
        <taxon>Ascomycota</taxon>
        <taxon>Pezizomycotina</taxon>
        <taxon>Lecanoromycetes</taxon>
        <taxon>OSLEUM clade</taxon>
        <taxon>Lecanoromycetidae</taxon>
        <taxon>Lecanorales</taxon>
        <taxon>Lecanorineae</taxon>
        <taxon>Parmeliaceae</taxon>
        <taxon>Imshaugia</taxon>
    </lineage>
</organism>
<feature type="domain" description="GH18" evidence="7">
    <location>
        <begin position="227"/>
        <end position="548"/>
    </location>
</feature>
<feature type="region of interest" description="Disordered" evidence="5">
    <location>
        <begin position="767"/>
        <end position="809"/>
    </location>
</feature>
<dbReference type="GO" id="GO:0008843">
    <property type="term" value="F:endochitinase activity"/>
    <property type="evidence" value="ECO:0007669"/>
    <property type="project" value="UniProtKB-EC"/>
</dbReference>
<feature type="compositionally biased region" description="Acidic residues" evidence="5">
    <location>
        <begin position="911"/>
        <end position="928"/>
    </location>
</feature>
<dbReference type="PROSITE" id="PS50941">
    <property type="entry name" value="CHIT_BIND_I_2"/>
    <property type="match status" value="3"/>
</dbReference>
<feature type="disulfide bond" evidence="4">
    <location>
        <begin position="173"/>
        <end position="185"/>
    </location>
</feature>
<feature type="compositionally biased region" description="Pro residues" evidence="5">
    <location>
        <begin position="786"/>
        <end position="798"/>
    </location>
</feature>
<evidence type="ECO:0000256" key="2">
    <source>
        <dbReference type="ARBA" id="ARBA00012729"/>
    </source>
</evidence>
<dbReference type="InterPro" id="IPR029070">
    <property type="entry name" value="Chitinase_insertion_sf"/>
</dbReference>
<dbReference type="AlphaFoldDB" id="A0A8H3F0T9"/>
<name>A0A8H3F0T9_9LECA</name>
<sequence>MALSSTRTWALKLTAFSTMVFICFLYYKNKQYHTTTRPNLFNRHFKLMSNSSPPSVPQNTQLASPLPVLELSKDLIFAATTLAATVATNYTTNSSMAVTGRSLNSLYQDKYNPLVKRDAEPCAANKPCPDGSCCSKVGTCGFGPDYCGVENCVSNCNATAMCGKYSEGGSLKCGLNLCCSYFGWCGTEEIHCGDPDPNGLAPCQIGFGSCKITPPPSCDPAAGSANGRSIGYYQASNTRDRLCNRISPDQIVTTGLSHLYFAFAAIDPNSFAIVPANDGDIDRYFEFNKLQSPSLKTWIAVGGFDFSDPGPTHNTWSEMTASQANRAIFISSLQNFMAKYGFQGVDLDWEYPASPQRGGNFADTEDLVSLVKEMRAAFGDRQGISLTLAPDYFYLRGFDPKAMEPYVDFFGFMAYDLHGSWDSDVQTLGSIVRGQTDIREIYHDTQPLWFDTLDPAKINFGLAYYGRGYTLADPSCADLGCPFIGPSLPGPCTNYAGVLSLAEIKEYISDKSLTPKLLQASMMKQITWDDQWIGYDDSETVGNGSDADDPDNNAPITQNGTCGPENGGTICGDWALGGCCSSSGYCGAESSDGTCGPTNGDSVCGSGIEGSCCSSAGFCGSDEEHCGSGCISGPCDDSTNSSGPSGDVWIDPSIWSSADPVIYCIPPCVYILPPLTLPTTTTITFPLLTTSLEVAWETSQVTTLQNGDVSTSTGYDEVTETTTLTIPPVTTGEISLWNVNITAGGSSLSVIYITSSILPPPFTITDDRNPRSQQGVTHPLQTRVITPPPYPYTTTPPGPHDHPPSLISRDLQGMPAKLVVDTSVAGFHDPIDPDDTDPLGPGPSPDRPGPEPSPTSISCSASTVTDFWVYCSSINSDSTSCTTTSSSLIKGCDIIAVTEATTAAGSCATQDPDDDQGEDGSPGDDDDPASATITPPPDVPSAMATPKPSCYLQDPDPDRGINIAYCVCDGSLNYPELPSTSICAYTSLPFQTINPTASRTVFTSNCQVCTNVNIDQGECTTVPDCIPTPTSTSTPTPKSAPTPISTPPPGPPHVFQIGYYDTCEPDGSGRPGTGSACGNYWTIYTESSGGPTFHPCNDTVIYAGHKRFTGAPTYPISLGPFAGGGLSDCMYERQSSYDAGSITCEGLPRSCSEDKSATTSCEDGQYIWTPSALCTYQ</sequence>
<feature type="compositionally biased region" description="Pro residues" evidence="5">
    <location>
        <begin position="1038"/>
        <end position="1051"/>
    </location>
</feature>
<gene>
    <name evidence="8" type="ORF">IMSHALPRED_003485</name>
</gene>
<feature type="compositionally biased region" description="Polar residues" evidence="5">
    <location>
        <begin position="771"/>
        <end position="784"/>
    </location>
</feature>
<feature type="disulfide bond" evidence="4">
    <location>
        <begin position="612"/>
        <end position="626"/>
    </location>
</feature>
<dbReference type="PROSITE" id="PS00026">
    <property type="entry name" value="CHIT_BIND_I_1"/>
    <property type="match status" value="1"/>
</dbReference>
<dbReference type="InterPro" id="IPR011583">
    <property type="entry name" value="Chitinase_II/V-like_cat"/>
</dbReference>
<dbReference type="InterPro" id="IPR036861">
    <property type="entry name" value="Endochitinase-like_sf"/>
</dbReference>
<evidence type="ECO:0000256" key="3">
    <source>
        <dbReference type="ARBA" id="ARBA00022669"/>
    </source>
</evidence>
<comment type="caution">
    <text evidence="4">Lacks conserved residue(s) required for the propagation of feature annotation.</text>
</comment>
<evidence type="ECO:0000259" key="7">
    <source>
        <dbReference type="PROSITE" id="PS51910"/>
    </source>
</evidence>
<keyword evidence="3 4" id="KW-0147">Chitin-binding</keyword>
<dbReference type="SUPFAM" id="SSF51445">
    <property type="entry name" value="(Trans)glycosidases"/>
    <property type="match status" value="1"/>
</dbReference>
<feature type="domain" description="Chitin-binding type-1" evidence="6">
    <location>
        <begin position="592"/>
        <end position="637"/>
    </location>
</feature>
<feature type="domain" description="Chitin-binding type-1" evidence="6">
    <location>
        <begin position="119"/>
        <end position="158"/>
    </location>
</feature>
<dbReference type="InterPro" id="IPR001223">
    <property type="entry name" value="Glyco_hydro18_cat"/>
</dbReference>
<accession>A0A8H3F0T9</accession>
<evidence type="ECO:0000313" key="9">
    <source>
        <dbReference type="Proteomes" id="UP000664534"/>
    </source>
</evidence>
<comment type="caution">
    <text evidence="8">The sequence shown here is derived from an EMBL/GenBank/DDBJ whole genome shotgun (WGS) entry which is preliminary data.</text>
</comment>
<dbReference type="SMART" id="SM00270">
    <property type="entry name" value="ChtBD1"/>
    <property type="match status" value="3"/>
</dbReference>
<keyword evidence="4" id="KW-1015">Disulfide bond</keyword>
<protein>
    <recommendedName>
        <fullName evidence="2">chitinase</fullName>
        <ecNumber evidence="2">3.2.1.14</ecNumber>
    </recommendedName>
</protein>
<dbReference type="CDD" id="cd00035">
    <property type="entry name" value="ChtBD1"/>
    <property type="match status" value="1"/>
</dbReference>
<feature type="region of interest" description="Disordered" evidence="5">
    <location>
        <begin position="825"/>
        <end position="858"/>
    </location>
</feature>
<proteinExistence type="inferred from homology"/>
<dbReference type="PANTHER" id="PTHR11177">
    <property type="entry name" value="CHITINASE"/>
    <property type="match status" value="1"/>
</dbReference>